<dbReference type="SUPFAM" id="SSF56024">
    <property type="entry name" value="Phospholipase D/nuclease"/>
    <property type="match status" value="2"/>
</dbReference>
<comment type="function">
    <text evidence="6 7">Catalyzes the reversible transfer of the terminal phosphate of ATP to form a long-chain polyphosphate (polyP).</text>
</comment>
<dbReference type="Pfam" id="PF13090">
    <property type="entry name" value="PP_kinase_C"/>
    <property type="match status" value="1"/>
</dbReference>
<evidence type="ECO:0000259" key="11">
    <source>
        <dbReference type="Pfam" id="PF17941"/>
    </source>
</evidence>
<dbReference type="GO" id="GO:0046872">
    <property type="term" value="F:metal ion binding"/>
    <property type="evidence" value="ECO:0007669"/>
    <property type="project" value="UniProtKB-KW"/>
</dbReference>
<dbReference type="SUPFAM" id="SSF140356">
    <property type="entry name" value="PPK N-terminal domain-like"/>
    <property type="match status" value="1"/>
</dbReference>
<evidence type="ECO:0000313" key="13">
    <source>
        <dbReference type="Proteomes" id="UP000069771"/>
    </source>
</evidence>
<comment type="similarity">
    <text evidence="6 7">Belongs to the polyphosphate kinase 1 (PPK1) family.</text>
</comment>
<feature type="binding site" evidence="6">
    <location>
        <position position="376"/>
    </location>
    <ligand>
        <name>Mg(2+)</name>
        <dbReference type="ChEBI" id="CHEBI:18420"/>
    </ligand>
</feature>
<evidence type="ECO:0000259" key="9">
    <source>
        <dbReference type="Pfam" id="PF13089"/>
    </source>
</evidence>
<dbReference type="InterPro" id="IPR024953">
    <property type="entry name" value="PP_kinase_middle"/>
</dbReference>
<feature type="active site" description="Phosphohistidine intermediate" evidence="6">
    <location>
        <position position="436"/>
    </location>
</feature>
<organism evidence="12 13">
    <name type="scientific">Faecalibaculum rodentium</name>
    <dbReference type="NCBI Taxonomy" id="1702221"/>
    <lineage>
        <taxon>Bacteria</taxon>
        <taxon>Bacillati</taxon>
        <taxon>Bacillota</taxon>
        <taxon>Erysipelotrichia</taxon>
        <taxon>Erysipelotrichales</taxon>
        <taxon>Erysipelotrichaceae</taxon>
        <taxon>Faecalibaculum</taxon>
    </lineage>
</organism>
<keyword evidence="2 6" id="KW-0808">Transferase</keyword>
<dbReference type="Pfam" id="PF17941">
    <property type="entry name" value="PP_kinase_C_1"/>
    <property type="match status" value="1"/>
</dbReference>
<dbReference type="Pfam" id="PF13089">
    <property type="entry name" value="PP_kinase_N"/>
    <property type="match status" value="1"/>
</dbReference>
<dbReference type="PANTHER" id="PTHR30218">
    <property type="entry name" value="POLYPHOSPHATE KINASE"/>
    <property type="match status" value="1"/>
</dbReference>
<keyword evidence="4 6" id="KW-0418">Kinase</keyword>
<dbReference type="OrthoDB" id="9761456at2"/>
<dbReference type="STRING" id="1702221.AALO17_16060"/>
<dbReference type="Pfam" id="PF02503">
    <property type="entry name" value="PP_kinase"/>
    <property type="match status" value="1"/>
</dbReference>
<feature type="domain" description="Polyphosphate kinase middle" evidence="8">
    <location>
        <begin position="123"/>
        <end position="301"/>
    </location>
</feature>
<dbReference type="KEGG" id="fro:AALO17_16060"/>
<dbReference type="EC" id="2.7.4.1" evidence="6 7"/>
<dbReference type="PATRIC" id="fig|1702221.3.peg.1563"/>
<keyword evidence="6" id="KW-0460">Magnesium</keyword>
<evidence type="ECO:0000259" key="8">
    <source>
        <dbReference type="Pfam" id="PF02503"/>
    </source>
</evidence>
<sequence>MEEKRYPFTQNREISWLRFNQRVLEEASDPRVPLLERLKFLAIFTSNLDEFFMVRCGSLYDQMLFGPDQADAKSGMTPKEQLQAIYLEARKLYAIRDAVYRDVNKTLQALYLANVSRKNMSRKQQKSLQQEFEHKILPLLSPQIIDAHHPFPHLINKEQYIFCELQLNNGKKRFGIIPVPSFLDRVIPVPDTRDDYMLVEQLILQHVDKVFPKSRVVFKTIIRVTRNADINLNDKDIDEDEDYRQYMKKILKKRSRLSAIRLEMYKYTNPEAVSYLCSHLHIEPEQVFVSRVPLELKHLFQVVGSAPSSRTAPLLYQPFTPETTTQLDPEKPLIPQIADHDVLLFYPYQDIDLFLKLLKEAAWDKNVVSIKITIYRLADNSKVVDYLVQAAENGKEVLALMELRARFDESNNIRMAERLENADCTVIYGFENYKVHSKICLITYQSHGQIRTITQIGTGNYNEKTSRQYTDLSLMTGDPVIGQDAIAFFQNMQISNLSGSYKKLLTSPRQLKHAVMGKIDRQIELAKAGKPSRIMLKMNSITDLDLIAKLQEAGMAGVPVTMVVRGICCLLPGIPGQTENIRIYSIVGRFLEHSRIYIFGPDEDMEMYISSADFMTRNTERRVEIAAPVTDPALRLRILAYFQSLLKDNQKRRELLPDGTYSPIDLGDGSPYDSQAVCIQKAEKDRFVPKPAPDGFMHRLRKRLKRHR</sequence>
<dbReference type="GO" id="GO:0008976">
    <property type="term" value="F:polyphosphate kinase activity"/>
    <property type="evidence" value="ECO:0007669"/>
    <property type="project" value="UniProtKB-UniRule"/>
</dbReference>
<dbReference type="InterPro" id="IPR025198">
    <property type="entry name" value="PPK_N_dom"/>
</dbReference>
<feature type="binding site" evidence="6">
    <location>
        <position position="469"/>
    </location>
    <ligand>
        <name>ATP</name>
        <dbReference type="ChEBI" id="CHEBI:30616"/>
    </ligand>
</feature>
<dbReference type="InterPro" id="IPR025200">
    <property type="entry name" value="PPK_C_dom2"/>
</dbReference>
<evidence type="ECO:0000256" key="1">
    <source>
        <dbReference type="ARBA" id="ARBA00022553"/>
    </source>
</evidence>
<dbReference type="GO" id="GO:0005524">
    <property type="term" value="F:ATP binding"/>
    <property type="evidence" value="ECO:0007669"/>
    <property type="project" value="UniProtKB-KW"/>
</dbReference>
<comment type="catalytic activity">
    <reaction evidence="6 7">
        <text>[phosphate](n) + ATP = [phosphate](n+1) + ADP</text>
        <dbReference type="Rhea" id="RHEA:19573"/>
        <dbReference type="Rhea" id="RHEA-COMP:9859"/>
        <dbReference type="Rhea" id="RHEA-COMP:14280"/>
        <dbReference type="ChEBI" id="CHEBI:16838"/>
        <dbReference type="ChEBI" id="CHEBI:30616"/>
        <dbReference type="ChEBI" id="CHEBI:456216"/>
        <dbReference type="EC" id="2.7.4.1"/>
    </reaction>
</comment>
<dbReference type="NCBIfam" id="NF003921">
    <property type="entry name" value="PRK05443.2-2"/>
    <property type="match status" value="1"/>
</dbReference>
<dbReference type="InterPro" id="IPR041108">
    <property type="entry name" value="PP_kinase_C_1"/>
</dbReference>
<dbReference type="RefSeq" id="WP_067557544.1">
    <property type="nucleotide sequence ID" value="NZ_CP011391.1"/>
</dbReference>
<dbReference type="InterPro" id="IPR003414">
    <property type="entry name" value="PP_kinase"/>
</dbReference>
<dbReference type="InterPro" id="IPR036830">
    <property type="entry name" value="PP_kinase_middle_dom_sf"/>
</dbReference>
<keyword evidence="13" id="KW-1185">Reference proteome</keyword>
<dbReference type="Gene3D" id="1.20.58.310">
    <property type="entry name" value="Polyphosphate kinase N-terminal domain"/>
    <property type="match status" value="1"/>
</dbReference>
<feature type="binding site" evidence="6">
    <location>
        <position position="565"/>
    </location>
    <ligand>
        <name>ATP</name>
        <dbReference type="ChEBI" id="CHEBI:30616"/>
    </ligand>
</feature>
<dbReference type="Gene3D" id="3.30.1840.10">
    <property type="entry name" value="Polyphosphate kinase middle domain"/>
    <property type="match status" value="1"/>
</dbReference>
<feature type="domain" description="Polyphosphate kinase C-terminal" evidence="11">
    <location>
        <begin position="335"/>
        <end position="493"/>
    </location>
</feature>
<dbReference type="GO" id="GO:0009358">
    <property type="term" value="C:polyphosphate kinase complex"/>
    <property type="evidence" value="ECO:0007669"/>
    <property type="project" value="InterPro"/>
</dbReference>
<dbReference type="AlphaFoldDB" id="A0A140DVR3"/>
<keyword evidence="3 6" id="KW-0547">Nucleotide-binding</keyword>
<comment type="cofactor">
    <cofactor evidence="6">
        <name>Mg(2+)</name>
        <dbReference type="ChEBI" id="CHEBI:18420"/>
    </cofactor>
</comment>
<dbReference type="NCBIfam" id="TIGR03705">
    <property type="entry name" value="poly_P_kin"/>
    <property type="match status" value="1"/>
</dbReference>
<reference evidence="12 13" key="1">
    <citation type="journal article" date="2016" name="Gut Pathog.">
        <title>Whole genome sequencing of "Faecalibaculum rodentium" ALO17, isolated from C57BL/6J laboratory mouse feces.</title>
        <authorList>
            <person name="Lim S."/>
            <person name="Chang D.H."/>
            <person name="Ahn S."/>
            <person name="Kim B.C."/>
        </authorList>
    </citation>
    <scope>NUCLEOTIDE SEQUENCE [LARGE SCALE GENOMIC DNA]</scope>
    <source>
        <strain evidence="12 13">Alo17</strain>
    </source>
</reference>
<feature type="binding site" evidence="6">
    <location>
        <position position="47"/>
    </location>
    <ligand>
        <name>ATP</name>
        <dbReference type="ChEBI" id="CHEBI:30616"/>
    </ligand>
</feature>
<protein>
    <recommendedName>
        <fullName evidence="6 7">Polyphosphate kinase</fullName>
        <ecNumber evidence="6 7">2.7.4.1</ecNumber>
    </recommendedName>
    <alternativeName>
        <fullName evidence="6">ATP-polyphosphate phosphotransferase</fullName>
    </alternativeName>
    <alternativeName>
        <fullName evidence="6">Polyphosphoric acid kinase</fullName>
    </alternativeName>
</protein>
<evidence type="ECO:0000256" key="4">
    <source>
        <dbReference type="ARBA" id="ARBA00022777"/>
    </source>
</evidence>
<dbReference type="GeneID" id="78478283"/>
<dbReference type="NCBIfam" id="NF003917">
    <property type="entry name" value="PRK05443.1-1"/>
    <property type="match status" value="1"/>
</dbReference>
<dbReference type="EMBL" id="CP011391">
    <property type="protein sequence ID" value="AMK54740.1"/>
    <property type="molecule type" value="Genomic_DNA"/>
</dbReference>
<keyword evidence="1 6" id="KW-0597">Phosphoprotein</keyword>
<dbReference type="PIRSF" id="PIRSF015589">
    <property type="entry name" value="PP_kinase"/>
    <property type="match status" value="1"/>
</dbReference>
<keyword evidence="5 6" id="KW-0067">ATP-binding</keyword>
<feature type="domain" description="Polyphosphate kinase N-terminal" evidence="9">
    <location>
        <begin position="10"/>
        <end position="109"/>
    </location>
</feature>
<dbReference type="GO" id="GO:0006799">
    <property type="term" value="P:polyphosphate biosynthetic process"/>
    <property type="evidence" value="ECO:0007669"/>
    <property type="project" value="UniProtKB-UniRule"/>
</dbReference>
<dbReference type="Proteomes" id="UP000069771">
    <property type="component" value="Chromosome"/>
</dbReference>
<gene>
    <name evidence="6" type="primary">ppk</name>
    <name evidence="12" type="ORF">AALO17_16060</name>
</gene>
<feature type="domain" description="Polyphosphate kinase C-terminal" evidence="10">
    <location>
        <begin position="504"/>
        <end position="675"/>
    </location>
</feature>
<proteinExistence type="inferred from homology"/>
<dbReference type="SUPFAM" id="SSF143724">
    <property type="entry name" value="PHP14-like"/>
    <property type="match status" value="1"/>
</dbReference>
<dbReference type="InterPro" id="IPR036832">
    <property type="entry name" value="PPK_N_dom_sf"/>
</dbReference>
<feature type="binding site" evidence="6">
    <location>
        <position position="593"/>
    </location>
    <ligand>
        <name>ATP</name>
        <dbReference type="ChEBI" id="CHEBI:30616"/>
    </ligand>
</feature>
<dbReference type="HAMAP" id="MF_00347">
    <property type="entry name" value="Polyphosphate_kinase"/>
    <property type="match status" value="1"/>
</dbReference>
<feature type="binding site" evidence="6">
    <location>
        <position position="406"/>
    </location>
    <ligand>
        <name>Mg(2+)</name>
        <dbReference type="ChEBI" id="CHEBI:18420"/>
    </ligand>
</feature>
<keyword evidence="6" id="KW-0479">Metal-binding</keyword>
<evidence type="ECO:0000256" key="3">
    <source>
        <dbReference type="ARBA" id="ARBA00022741"/>
    </source>
</evidence>
<evidence type="ECO:0000256" key="7">
    <source>
        <dbReference type="RuleBase" id="RU003800"/>
    </source>
</evidence>
<comment type="PTM">
    <text evidence="6 7">An intermediate of this reaction is the autophosphorylated ppk in which a phosphate is covalently linked to a histidine residue through a N-P bond.</text>
</comment>
<evidence type="ECO:0000256" key="2">
    <source>
        <dbReference type="ARBA" id="ARBA00022679"/>
    </source>
</evidence>
<dbReference type="Gene3D" id="3.30.870.10">
    <property type="entry name" value="Endonuclease Chain A"/>
    <property type="match status" value="2"/>
</dbReference>
<evidence type="ECO:0000313" key="12">
    <source>
        <dbReference type="EMBL" id="AMK54740.1"/>
    </source>
</evidence>
<name>A0A140DVR3_9FIRM</name>
<dbReference type="PANTHER" id="PTHR30218:SF0">
    <property type="entry name" value="POLYPHOSPHATE KINASE"/>
    <property type="match status" value="1"/>
</dbReference>
<accession>A0A140DVR3</accession>
<evidence type="ECO:0000256" key="5">
    <source>
        <dbReference type="ARBA" id="ARBA00022840"/>
    </source>
</evidence>
<evidence type="ECO:0000256" key="6">
    <source>
        <dbReference type="HAMAP-Rule" id="MF_00347"/>
    </source>
</evidence>
<evidence type="ECO:0000259" key="10">
    <source>
        <dbReference type="Pfam" id="PF13090"/>
    </source>
</evidence>